<accession>A0A0L8L524</accession>
<proteinExistence type="predicted"/>
<gene>
    <name evidence="1" type="ORF">ADK37_23380</name>
</gene>
<dbReference type="EMBL" id="LGUS01000174">
    <property type="protein sequence ID" value="KOG33323.1"/>
    <property type="molecule type" value="Genomic_DNA"/>
</dbReference>
<organism evidence="1 2">
    <name type="scientific">Streptomyces resistomycificus</name>
    <dbReference type="NCBI Taxonomy" id="67356"/>
    <lineage>
        <taxon>Bacteria</taxon>
        <taxon>Bacillati</taxon>
        <taxon>Actinomycetota</taxon>
        <taxon>Actinomycetes</taxon>
        <taxon>Kitasatosporales</taxon>
        <taxon>Streptomycetaceae</taxon>
        <taxon>Streptomyces</taxon>
        <taxon>Streptomyces aurantiacus group</taxon>
    </lineage>
</organism>
<protein>
    <submittedName>
        <fullName evidence="1">Uncharacterized protein</fullName>
    </submittedName>
</protein>
<keyword evidence="2" id="KW-1185">Reference proteome</keyword>
<dbReference type="RefSeq" id="WP_030040168.1">
    <property type="nucleotide sequence ID" value="NZ_KL575597.1"/>
</dbReference>
<dbReference type="OrthoDB" id="3542807at2"/>
<dbReference type="STRING" id="67356.AQJ84_11320"/>
<evidence type="ECO:0000313" key="2">
    <source>
        <dbReference type="Proteomes" id="UP000037251"/>
    </source>
</evidence>
<sequence>MAPKETHTTARPVRIPKEDWDAFGALVGDRERSRLIREFIAWYLRRPKATLPKRPDAAIHRSDGKVVAVEVKSTHRPPGH</sequence>
<name>A0A0L8L524_9ACTN</name>
<evidence type="ECO:0000313" key="1">
    <source>
        <dbReference type="EMBL" id="KOG33323.1"/>
    </source>
</evidence>
<comment type="caution">
    <text evidence="1">The sequence shown here is derived from an EMBL/GenBank/DDBJ whole genome shotgun (WGS) entry which is preliminary data.</text>
</comment>
<dbReference type="AlphaFoldDB" id="A0A0L8L524"/>
<dbReference type="PATRIC" id="fig|67356.5.peg.4984"/>
<dbReference type="Proteomes" id="UP000037251">
    <property type="component" value="Unassembled WGS sequence"/>
</dbReference>
<dbReference type="eggNOG" id="ENOG5031XH2">
    <property type="taxonomic scope" value="Bacteria"/>
</dbReference>
<reference evidence="2" key="1">
    <citation type="submission" date="2015-07" db="EMBL/GenBank/DDBJ databases">
        <authorList>
            <person name="Ju K.-S."/>
            <person name="Doroghazi J.R."/>
            <person name="Metcalf W.W."/>
        </authorList>
    </citation>
    <scope>NUCLEOTIDE SEQUENCE [LARGE SCALE GENOMIC DNA]</scope>
    <source>
        <strain evidence="2">NRRL 2290</strain>
    </source>
</reference>